<keyword evidence="2" id="KW-0472">Membrane</keyword>
<evidence type="ECO:0000313" key="4">
    <source>
        <dbReference type="Proteomes" id="UP000076858"/>
    </source>
</evidence>
<gene>
    <name evidence="3" type="ORF">APZ42_002487</name>
</gene>
<feature type="region of interest" description="Disordered" evidence="1">
    <location>
        <begin position="1"/>
        <end position="77"/>
    </location>
</feature>
<feature type="transmembrane region" description="Helical" evidence="2">
    <location>
        <begin position="109"/>
        <end position="130"/>
    </location>
</feature>
<dbReference type="Proteomes" id="UP000076858">
    <property type="component" value="Unassembled WGS sequence"/>
</dbReference>
<feature type="non-terminal residue" evidence="3">
    <location>
        <position position="1"/>
    </location>
</feature>
<sequence>VADQGPGAGRAPHGAEPRRRAHQPLAHRVRHPADPAQAARSRGHAPPAGEQDPEPDRRPQPRCAHLQSAPQDRRGLYPHRARHWLSDRAERVSLLAAAPASRRPAHRSLFRRSLGAVFAVIFLTWAALIARELIDIGLLQSRNGQAENQLWA</sequence>
<feature type="non-terminal residue" evidence="3">
    <location>
        <position position="152"/>
    </location>
</feature>
<feature type="compositionally biased region" description="Basic residues" evidence="1">
    <location>
        <begin position="19"/>
        <end position="30"/>
    </location>
</feature>
<dbReference type="AlphaFoldDB" id="A0A162CYL3"/>
<organism evidence="3 4">
    <name type="scientific">Daphnia magna</name>
    <dbReference type="NCBI Taxonomy" id="35525"/>
    <lineage>
        <taxon>Eukaryota</taxon>
        <taxon>Metazoa</taxon>
        <taxon>Ecdysozoa</taxon>
        <taxon>Arthropoda</taxon>
        <taxon>Crustacea</taxon>
        <taxon>Branchiopoda</taxon>
        <taxon>Diplostraca</taxon>
        <taxon>Cladocera</taxon>
        <taxon>Anomopoda</taxon>
        <taxon>Daphniidae</taxon>
        <taxon>Daphnia</taxon>
    </lineage>
</organism>
<protein>
    <submittedName>
        <fullName evidence="3">Uncharacterized protein</fullName>
    </submittedName>
</protein>
<dbReference type="EMBL" id="LRGB01007909">
    <property type="protein sequence ID" value="KZS00994.1"/>
    <property type="molecule type" value="Genomic_DNA"/>
</dbReference>
<keyword evidence="2" id="KW-1133">Transmembrane helix</keyword>
<name>A0A162CYL3_9CRUS</name>
<evidence type="ECO:0000256" key="1">
    <source>
        <dbReference type="SAM" id="MobiDB-lite"/>
    </source>
</evidence>
<accession>A0A162CYL3</accession>
<reference evidence="3 4" key="1">
    <citation type="submission" date="2016-03" db="EMBL/GenBank/DDBJ databases">
        <title>EvidentialGene: Evidence-directed Construction of Genes on Genomes.</title>
        <authorList>
            <person name="Gilbert D.G."/>
            <person name="Choi J.-H."/>
            <person name="Mockaitis K."/>
            <person name="Colbourne J."/>
            <person name="Pfrender M."/>
        </authorList>
    </citation>
    <scope>NUCLEOTIDE SEQUENCE [LARGE SCALE GENOMIC DNA]</scope>
    <source>
        <strain evidence="3 4">Xinb3</strain>
        <tissue evidence="3">Complete organism</tissue>
    </source>
</reference>
<evidence type="ECO:0000256" key="2">
    <source>
        <dbReference type="SAM" id="Phobius"/>
    </source>
</evidence>
<comment type="caution">
    <text evidence="3">The sequence shown here is derived from an EMBL/GenBank/DDBJ whole genome shotgun (WGS) entry which is preliminary data.</text>
</comment>
<proteinExistence type="predicted"/>
<keyword evidence="4" id="KW-1185">Reference proteome</keyword>
<keyword evidence="2" id="KW-0812">Transmembrane</keyword>
<evidence type="ECO:0000313" key="3">
    <source>
        <dbReference type="EMBL" id="KZS00994.1"/>
    </source>
</evidence>